<feature type="compositionally biased region" description="Low complexity" evidence="2">
    <location>
        <begin position="721"/>
        <end position="735"/>
    </location>
</feature>
<protein>
    <submittedName>
        <fullName evidence="3">Uncharacterized protein</fullName>
    </submittedName>
</protein>
<accession>A0AAW0EMB7</accession>
<keyword evidence="1" id="KW-0175">Coiled coil</keyword>
<dbReference type="AlphaFoldDB" id="A0AAW0EMB7"/>
<feature type="coiled-coil region" evidence="1">
    <location>
        <begin position="603"/>
        <end position="630"/>
    </location>
</feature>
<feature type="compositionally biased region" description="Basic and acidic residues" evidence="2">
    <location>
        <begin position="192"/>
        <end position="201"/>
    </location>
</feature>
<dbReference type="EMBL" id="JAECZO010000049">
    <property type="protein sequence ID" value="KAK7195182.1"/>
    <property type="molecule type" value="Genomic_DNA"/>
</dbReference>
<sequence length="1259" mass="134116">MSRAFVEDGGRERSQSNGQRVYVNNMNTLHATTSLPERAHYTHNERNVEAPGSSARQYAGSLIPSQSNHDGGESQEQSRQTQRGAARASTSQQQPQRGAAAVTASGEAVHANLQDVYQRIMRRLQRRMNYAELSRVSLAEQYGVDLLLECERDEEALQAAAGRQEQRRQSTKRRSRPSPVRESVNNATSMKRTTDRGDGDALTRSASRPFADYQGGMPAERESPLLRTSSPNTSRGAGGGAGAGGPSRLLQFKQMGTRSRPSTVAGGILAPAASAVSEPSGASAAATAQEGELENDLATQPCPRPLRLVIRHVVETLQKKMSLAEGGSMTDCIVFSFESRALLDRLLKEIPLYAQYNASRGPVGVAAGPPTVTAQQQQDIAQVYQELRKKPVLLPRAGYVEDPVTGAIRGELLDVTATRGESVRASTAAVPAAAAVVAASLPSIAPTARGLSIGGGGGGGGVAAFMSATTAPEDLPLPSGYGKSSRLTGVAHGGVTAANATAAPIAQQQQQQHRLPVLRDHLTRASAASAARGSPSVSEATAAPDSAAVTMEAGVSCSLFADAAPPAGVALTAFATAHRATRLVSVGTTTEENGLTTVPMVDHVALQRRLEALEAELADEKVHRTALADQLCTEAHYTDQKKRVLQYLRETLVRECAMLRAQLRLASSRVLQLQQQQQQQQQHVPPRGVPAAAAASGSFDPHEAGNASLPASAATRAHKQSAAAGASTTSLSPPSVGLSRRHHSQRLSAQPRLSYSGSIGSVYGGGGGGGGGRSAGAQRQLSTGSVSLGASLSVAPGVMSGAFVPGAGGGSAVAAAIDAQQSSDLEAVQSLLDLVLLAVEEDAVVPHHTLLMVRHGNTDADVVASGFRKDPKQQIDELRTEFDERQNLLKKSMLARTAEQNYIVTEQRREVERLRALTDTTRVRAILQQHVTSLRTELHQLRTYVAEQLHFFKAILQNTAQSLLRRSTLVDKTLGENLILTSTVSAMREMIESASALLMPMLTNEYKCGYHPWPLKLRNTIDPLSHVIHLRYGAGEVVRLRDSLNIFGQLYCAMHRFIMHQVVLPDSTRPSAGKPLQQLCGALALNPLSHTDVIFAARHAYDAEVQLCRRLARLNARLLWNAHLQRAFTDRSVAALVAAGLNPRFTALPVAGRINLLAQERAALLQARVTVQRERAENAKGAYRLWREKEIDISEGYPTPQTQRNRLALLSGNSGGNNTMAVGGGGLHGQWSSGVVGRFSKSFGRASVARTDGTGAVAM</sequence>
<name>A0AAW0EMB7_9TRYP</name>
<feature type="region of interest" description="Disordered" evidence="2">
    <location>
        <begin position="159"/>
        <end position="248"/>
    </location>
</feature>
<evidence type="ECO:0000313" key="3">
    <source>
        <dbReference type="EMBL" id="KAK7195182.1"/>
    </source>
</evidence>
<feature type="compositionally biased region" description="Gly residues" evidence="2">
    <location>
        <begin position="236"/>
        <end position="245"/>
    </location>
</feature>
<feature type="compositionally biased region" description="Polar residues" evidence="2">
    <location>
        <begin position="63"/>
        <end position="96"/>
    </location>
</feature>
<comment type="caution">
    <text evidence="3">The sequence shown here is derived from an EMBL/GenBank/DDBJ whole genome shotgun (WGS) entry which is preliminary data.</text>
</comment>
<feature type="region of interest" description="Disordered" evidence="2">
    <location>
        <begin position="59"/>
        <end position="105"/>
    </location>
</feature>
<feature type="compositionally biased region" description="Polar residues" evidence="2">
    <location>
        <begin position="226"/>
        <end position="235"/>
    </location>
</feature>
<gene>
    <name evidence="3" type="ORF">NESM_000442700</name>
</gene>
<evidence type="ECO:0000256" key="2">
    <source>
        <dbReference type="SAM" id="MobiDB-lite"/>
    </source>
</evidence>
<reference evidence="3 4" key="1">
    <citation type="journal article" date="2021" name="MBio">
        <title>A New Model Trypanosomatid, Novymonas esmeraldas: Genomic Perception of Its 'Candidatus Pandoraea novymonadis' Endosymbiont.</title>
        <authorList>
            <person name="Zakharova A."/>
            <person name="Saura A."/>
            <person name="Butenko A."/>
            <person name="Podesvova L."/>
            <person name="Warmusova S."/>
            <person name="Kostygov A.Y."/>
            <person name="Nenarokova A."/>
            <person name="Lukes J."/>
            <person name="Opperdoes F.R."/>
            <person name="Yurchenko V."/>
        </authorList>
    </citation>
    <scope>NUCLEOTIDE SEQUENCE [LARGE SCALE GENOMIC DNA]</scope>
    <source>
        <strain evidence="3 4">E262AT.01</strain>
    </source>
</reference>
<feature type="region of interest" description="Disordered" evidence="2">
    <location>
        <begin position="275"/>
        <end position="299"/>
    </location>
</feature>
<keyword evidence="4" id="KW-1185">Reference proteome</keyword>
<feature type="compositionally biased region" description="Basic and acidic residues" evidence="2">
    <location>
        <begin position="1"/>
        <end position="14"/>
    </location>
</feature>
<evidence type="ECO:0000256" key="1">
    <source>
        <dbReference type="SAM" id="Coils"/>
    </source>
</evidence>
<feature type="region of interest" description="Disordered" evidence="2">
    <location>
        <begin position="1"/>
        <end position="23"/>
    </location>
</feature>
<dbReference type="Proteomes" id="UP001430356">
    <property type="component" value="Unassembled WGS sequence"/>
</dbReference>
<organism evidence="3 4">
    <name type="scientific">Novymonas esmeraldas</name>
    <dbReference type="NCBI Taxonomy" id="1808958"/>
    <lineage>
        <taxon>Eukaryota</taxon>
        <taxon>Discoba</taxon>
        <taxon>Euglenozoa</taxon>
        <taxon>Kinetoplastea</taxon>
        <taxon>Metakinetoplastina</taxon>
        <taxon>Trypanosomatida</taxon>
        <taxon>Trypanosomatidae</taxon>
        <taxon>Novymonas</taxon>
    </lineage>
</organism>
<feature type="region of interest" description="Disordered" evidence="2">
    <location>
        <begin position="676"/>
        <end position="751"/>
    </location>
</feature>
<evidence type="ECO:0000313" key="4">
    <source>
        <dbReference type="Proteomes" id="UP001430356"/>
    </source>
</evidence>
<proteinExistence type="predicted"/>